<name>A0A1Y2IAH1_TRAC3</name>
<comment type="subcellular location">
    <subcellularLocation>
        <location evidence="1">Nucleus</location>
    </subcellularLocation>
</comment>
<dbReference type="GO" id="GO:0033063">
    <property type="term" value="C:Rad51B-Rad51C-Rad51D-XRCC2 complex"/>
    <property type="evidence" value="ECO:0007669"/>
    <property type="project" value="TreeGrafter"/>
</dbReference>
<keyword evidence="5" id="KW-1185">Reference proteome</keyword>
<dbReference type="AlphaFoldDB" id="A0A1Y2IAH1"/>
<dbReference type="GO" id="GO:0042148">
    <property type="term" value="P:DNA strand invasion"/>
    <property type="evidence" value="ECO:0007669"/>
    <property type="project" value="TreeGrafter"/>
</dbReference>
<dbReference type="GO" id="GO:0000400">
    <property type="term" value="F:four-way junction DNA binding"/>
    <property type="evidence" value="ECO:0007669"/>
    <property type="project" value="TreeGrafter"/>
</dbReference>
<feature type="domain" description="RecA family profile 1" evidence="3">
    <location>
        <begin position="86"/>
        <end position="260"/>
    </location>
</feature>
<dbReference type="GO" id="GO:0005815">
    <property type="term" value="C:microtubule organizing center"/>
    <property type="evidence" value="ECO:0007669"/>
    <property type="project" value="TreeGrafter"/>
</dbReference>
<evidence type="ECO:0000313" key="4">
    <source>
        <dbReference type="EMBL" id="OSC97693.1"/>
    </source>
</evidence>
<accession>A0A1Y2IAH1</accession>
<evidence type="ECO:0000256" key="1">
    <source>
        <dbReference type="ARBA" id="ARBA00004123"/>
    </source>
</evidence>
<dbReference type="Pfam" id="PF08423">
    <property type="entry name" value="Rad51"/>
    <property type="match status" value="1"/>
</dbReference>
<reference evidence="4 5" key="1">
    <citation type="journal article" date="2015" name="Biotechnol. Biofuels">
        <title>Enhanced degradation of softwood versus hardwood by the white-rot fungus Pycnoporus coccineus.</title>
        <authorList>
            <person name="Couturier M."/>
            <person name="Navarro D."/>
            <person name="Chevret D."/>
            <person name="Henrissat B."/>
            <person name="Piumi F."/>
            <person name="Ruiz-Duenas F.J."/>
            <person name="Martinez A.T."/>
            <person name="Grigoriev I.V."/>
            <person name="Riley R."/>
            <person name="Lipzen A."/>
            <person name="Berrin J.G."/>
            <person name="Master E.R."/>
            <person name="Rosso M.N."/>
        </authorList>
    </citation>
    <scope>NUCLEOTIDE SEQUENCE [LARGE SCALE GENOMIC DNA]</scope>
    <source>
        <strain evidence="4 5">BRFM310</strain>
    </source>
</reference>
<dbReference type="InterPro" id="IPR013632">
    <property type="entry name" value="Rad51_C"/>
</dbReference>
<dbReference type="InterPro" id="IPR027417">
    <property type="entry name" value="P-loop_NTPase"/>
</dbReference>
<dbReference type="GO" id="GO:0005657">
    <property type="term" value="C:replication fork"/>
    <property type="evidence" value="ECO:0007669"/>
    <property type="project" value="TreeGrafter"/>
</dbReference>
<protein>
    <submittedName>
        <fullName evidence="4">p-loop containing nucleoside triphosphate hydrolase protein</fullName>
    </submittedName>
</protein>
<dbReference type="Gene3D" id="3.40.50.300">
    <property type="entry name" value="P-loop containing nucleotide triphosphate hydrolases"/>
    <property type="match status" value="1"/>
</dbReference>
<evidence type="ECO:0000256" key="2">
    <source>
        <dbReference type="ARBA" id="ARBA00023242"/>
    </source>
</evidence>
<dbReference type="InterPro" id="IPR051988">
    <property type="entry name" value="HRR_RAD51_Paralog"/>
</dbReference>
<dbReference type="GO" id="GO:0140664">
    <property type="term" value="F:ATP-dependent DNA damage sensor activity"/>
    <property type="evidence" value="ECO:0007669"/>
    <property type="project" value="InterPro"/>
</dbReference>
<proteinExistence type="predicted"/>
<dbReference type="InterPro" id="IPR003593">
    <property type="entry name" value="AAA+_ATPase"/>
</dbReference>
<gene>
    <name evidence="4" type="ORF">PYCCODRAFT_1107715</name>
</gene>
<dbReference type="SUPFAM" id="SSF52540">
    <property type="entry name" value="P-loop containing nucleoside triphosphate hydrolases"/>
    <property type="match status" value="1"/>
</dbReference>
<dbReference type="GO" id="GO:0005524">
    <property type="term" value="F:ATP binding"/>
    <property type="evidence" value="ECO:0007669"/>
    <property type="project" value="InterPro"/>
</dbReference>
<keyword evidence="2" id="KW-0539">Nucleus</keyword>
<keyword evidence="4" id="KW-0378">Hydrolase</keyword>
<organism evidence="4 5">
    <name type="scientific">Trametes coccinea (strain BRFM310)</name>
    <name type="common">Pycnoporus coccineus</name>
    <dbReference type="NCBI Taxonomy" id="1353009"/>
    <lineage>
        <taxon>Eukaryota</taxon>
        <taxon>Fungi</taxon>
        <taxon>Dikarya</taxon>
        <taxon>Basidiomycota</taxon>
        <taxon>Agaricomycotina</taxon>
        <taxon>Agaricomycetes</taxon>
        <taxon>Polyporales</taxon>
        <taxon>Polyporaceae</taxon>
        <taxon>Trametes</taxon>
    </lineage>
</organism>
<dbReference type="OrthoDB" id="336321at2759"/>
<sequence length="337" mass="37082">MRLQQFSPPLREDLVLALQDIGVRTEVDLILNEDPTAIFTRLPSALGISLLEFRRAVEKVTELASAVPTYGDKQQELENARHDEILRDDMLVGLPEVDALLGGFSPPRLVEISGDKGSGKTTLAMQVALRHLVTVSDSSVLWIDSSGEFAPERVSNMLDQMRGEYSASALERLQVSLAFDIEAVHEVLETLRESMASRNASSYSEFPTTRCIVLDSITPLLAPMLSATSSQGHAIMTTFVRQLRAFADSFSLAIIVINQSTKMLPRNPDAVFETARKPALGPSFTFMTDATLWLSRRPENADDGGSTMHVAEVTRSRISRSKTWAPFKIMNGLLTSA</sequence>
<dbReference type="PANTHER" id="PTHR46457">
    <property type="entry name" value="DNA REPAIR PROTEIN RAD51 HOMOLOG 4"/>
    <property type="match status" value="1"/>
</dbReference>
<dbReference type="GO" id="GO:0000724">
    <property type="term" value="P:double-strand break repair via homologous recombination"/>
    <property type="evidence" value="ECO:0007669"/>
    <property type="project" value="TreeGrafter"/>
</dbReference>
<dbReference type="STRING" id="1353009.A0A1Y2IAH1"/>
<dbReference type="SMART" id="SM00382">
    <property type="entry name" value="AAA"/>
    <property type="match status" value="1"/>
</dbReference>
<dbReference type="PROSITE" id="PS50162">
    <property type="entry name" value="RECA_2"/>
    <property type="match status" value="1"/>
</dbReference>
<dbReference type="Proteomes" id="UP000193067">
    <property type="component" value="Unassembled WGS sequence"/>
</dbReference>
<evidence type="ECO:0000313" key="5">
    <source>
        <dbReference type="Proteomes" id="UP000193067"/>
    </source>
</evidence>
<dbReference type="PANTHER" id="PTHR46457:SF1">
    <property type="entry name" value="DNA REPAIR PROTEIN RAD51 HOMOLOG 4"/>
    <property type="match status" value="1"/>
</dbReference>
<dbReference type="GO" id="GO:0000723">
    <property type="term" value="P:telomere maintenance"/>
    <property type="evidence" value="ECO:0007669"/>
    <property type="project" value="TreeGrafter"/>
</dbReference>
<dbReference type="InterPro" id="IPR020588">
    <property type="entry name" value="RecA_ATP-bd"/>
</dbReference>
<dbReference type="GO" id="GO:0003697">
    <property type="term" value="F:single-stranded DNA binding"/>
    <property type="evidence" value="ECO:0007669"/>
    <property type="project" value="TreeGrafter"/>
</dbReference>
<evidence type="ECO:0000259" key="3">
    <source>
        <dbReference type="PROSITE" id="PS50162"/>
    </source>
</evidence>
<dbReference type="EMBL" id="KZ084147">
    <property type="protein sequence ID" value="OSC97693.1"/>
    <property type="molecule type" value="Genomic_DNA"/>
</dbReference>
<dbReference type="GO" id="GO:0016787">
    <property type="term" value="F:hydrolase activity"/>
    <property type="evidence" value="ECO:0007669"/>
    <property type="project" value="UniProtKB-KW"/>
</dbReference>
<dbReference type="GO" id="GO:0007131">
    <property type="term" value="P:reciprocal meiotic recombination"/>
    <property type="evidence" value="ECO:0007669"/>
    <property type="project" value="TreeGrafter"/>
</dbReference>